<protein>
    <recommendedName>
        <fullName evidence="4">Rhodanese domain-containing protein</fullName>
    </recommendedName>
</protein>
<evidence type="ECO:0000313" key="2">
    <source>
        <dbReference type="EMBL" id="CUG93851.1"/>
    </source>
</evidence>
<accession>A0A0S4JQS1</accession>
<dbReference type="EMBL" id="CYKH01002201">
    <property type="protein sequence ID" value="CUG93851.1"/>
    <property type="molecule type" value="Genomic_DNA"/>
</dbReference>
<dbReference type="SUPFAM" id="SSF52821">
    <property type="entry name" value="Rhodanese/Cell cycle control phosphatase"/>
    <property type="match status" value="1"/>
</dbReference>
<dbReference type="VEuPathDB" id="TriTrypDB:BSAL_45310"/>
<sequence length="164" mass="17897">MPGNFFADTTQPNKFIFEGYNSKFYDVAQLEARIGVARRLQTSGDAAATNDDAAPVSFIDLRDEADRTILPLPFAVAIHHHDVLSGACKPLLPADKNVEIFVISTNRQRAVNGFNALRRWGYENVVVADSASLARFSAIDEVPQEREEQQSGDVATNSAVASLS</sequence>
<evidence type="ECO:0000313" key="3">
    <source>
        <dbReference type="Proteomes" id="UP000051952"/>
    </source>
</evidence>
<evidence type="ECO:0000256" key="1">
    <source>
        <dbReference type="SAM" id="MobiDB-lite"/>
    </source>
</evidence>
<dbReference type="Gene3D" id="3.40.250.10">
    <property type="entry name" value="Rhodanese-like domain"/>
    <property type="match status" value="1"/>
</dbReference>
<feature type="compositionally biased region" description="Polar residues" evidence="1">
    <location>
        <begin position="151"/>
        <end position="164"/>
    </location>
</feature>
<dbReference type="Proteomes" id="UP000051952">
    <property type="component" value="Unassembled WGS sequence"/>
</dbReference>
<keyword evidence="3" id="KW-1185">Reference proteome</keyword>
<evidence type="ECO:0008006" key="4">
    <source>
        <dbReference type="Google" id="ProtNLM"/>
    </source>
</evidence>
<gene>
    <name evidence="2" type="ORF">BSAL_45310</name>
</gene>
<organism evidence="2 3">
    <name type="scientific">Bodo saltans</name>
    <name type="common">Flagellated protozoan</name>
    <dbReference type="NCBI Taxonomy" id="75058"/>
    <lineage>
        <taxon>Eukaryota</taxon>
        <taxon>Discoba</taxon>
        <taxon>Euglenozoa</taxon>
        <taxon>Kinetoplastea</taxon>
        <taxon>Metakinetoplastina</taxon>
        <taxon>Eubodonida</taxon>
        <taxon>Bodonidae</taxon>
        <taxon>Bodo</taxon>
    </lineage>
</organism>
<proteinExistence type="predicted"/>
<dbReference type="OrthoDB" id="277723at2759"/>
<feature type="region of interest" description="Disordered" evidence="1">
    <location>
        <begin position="142"/>
        <end position="164"/>
    </location>
</feature>
<name>A0A0S4JQS1_BODSA</name>
<reference evidence="3" key="1">
    <citation type="submission" date="2015-09" db="EMBL/GenBank/DDBJ databases">
        <authorList>
            <consortium name="Pathogen Informatics"/>
        </authorList>
    </citation>
    <scope>NUCLEOTIDE SEQUENCE [LARGE SCALE GENOMIC DNA]</scope>
    <source>
        <strain evidence="3">Lake Konstanz</strain>
    </source>
</reference>
<dbReference type="AlphaFoldDB" id="A0A0S4JQS1"/>
<dbReference type="InterPro" id="IPR036873">
    <property type="entry name" value="Rhodanese-like_dom_sf"/>
</dbReference>